<dbReference type="PANTHER" id="PTHR42685:SF22">
    <property type="entry name" value="CONDITIONED MEDIUM FACTOR RECEPTOR 1"/>
    <property type="match status" value="1"/>
</dbReference>
<dbReference type="InterPro" id="IPR002938">
    <property type="entry name" value="FAD-bd"/>
</dbReference>
<proteinExistence type="predicted"/>
<protein>
    <submittedName>
        <fullName evidence="2">NAD(P)/FAD-dependent oxidoreductase</fullName>
    </submittedName>
</protein>
<dbReference type="Gene3D" id="3.50.50.60">
    <property type="entry name" value="FAD/NAD(P)-binding domain"/>
    <property type="match status" value="1"/>
</dbReference>
<dbReference type="KEGG" id="spib:G8759_32110"/>
<dbReference type="EMBL" id="CP050063">
    <property type="protein sequence ID" value="QIP16953.1"/>
    <property type="molecule type" value="Genomic_DNA"/>
</dbReference>
<gene>
    <name evidence="2" type="ORF">G8759_32110</name>
</gene>
<evidence type="ECO:0000313" key="2">
    <source>
        <dbReference type="EMBL" id="QIP16953.1"/>
    </source>
</evidence>
<dbReference type="Proteomes" id="UP000501802">
    <property type="component" value="Chromosome"/>
</dbReference>
<dbReference type="AlphaFoldDB" id="A0A6G9AXM9"/>
<accession>A0A6G9AXM9</accession>
<evidence type="ECO:0000259" key="1">
    <source>
        <dbReference type="Pfam" id="PF01494"/>
    </source>
</evidence>
<dbReference type="InterPro" id="IPR050407">
    <property type="entry name" value="Geranylgeranyl_reductase"/>
</dbReference>
<keyword evidence="3" id="KW-1185">Reference proteome</keyword>
<feature type="domain" description="FAD-binding" evidence="1">
    <location>
        <begin position="3"/>
        <end position="327"/>
    </location>
</feature>
<dbReference type="GO" id="GO:0071949">
    <property type="term" value="F:FAD binding"/>
    <property type="evidence" value="ECO:0007669"/>
    <property type="project" value="InterPro"/>
</dbReference>
<evidence type="ECO:0000313" key="3">
    <source>
        <dbReference type="Proteomes" id="UP000501802"/>
    </source>
</evidence>
<organism evidence="2 3">
    <name type="scientific">Spirosoma aureum</name>
    <dbReference type="NCBI Taxonomy" id="2692134"/>
    <lineage>
        <taxon>Bacteria</taxon>
        <taxon>Pseudomonadati</taxon>
        <taxon>Bacteroidota</taxon>
        <taxon>Cytophagia</taxon>
        <taxon>Cytophagales</taxon>
        <taxon>Cytophagaceae</taxon>
        <taxon>Spirosoma</taxon>
    </lineage>
</organism>
<sequence>MFKTDVVIIGGGLAGLVSALELAKAGHTVVLVERKSYPFHKVCGEYVSNEVKPYIQALGVDLGILGAATINHFQVSAPSGRSLYAPLDLGGFGISRYTLDHELYQLGKAAGVEFLLNQEVDNVLFNDNLFTISVSDRLSGSSQTLTSRLVIGAFGKRSKLDKTLDRSFMRQSSRSPYIGVKYHIKCDFPTDLIALHNFTDGYCGMSAIEDGKYCLCYLTTRSNLRLSGNIPDMERAILYKNPHLKTVFETADFLYDKPEVINEISFTSKQSVENHMLMVGDSAGLITPLCGNGMAMAIHGAKLASDLSTAFLSGQLNRSDLEQRYQHDWSKLFAQRLWVGRTVQQFFGNDWLTELAVRTLGAFKPALRGIMRQTHGAMI</sequence>
<dbReference type="PRINTS" id="PR00420">
    <property type="entry name" value="RNGMNOXGNASE"/>
</dbReference>
<name>A0A6G9AXM9_9BACT</name>
<dbReference type="InterPro" id="IPR036188">
    <property type="entry name" value="FAD/NAD-bd_sf"/>
</dbReference>
<dbReference type="PANTHER" id="PTHR42685">
    <property type="entry name" value="GERANYLGERANYL DIPHOSPHATE REDUCTASE"/>
    <property type="match status" value="1"/>
</dbReference>
<dbReference type="Pfam" id="PF01494">
    <property type="entry name" value="FAD_binding_3"/>
    <property type="match status" value="1"/>
</dbReference>
<dbReference type="RefSeq" id="WP_167217333.1">
    <property type="nucleotide sequence ID" value="NZ_CP050063.1"/>
</dbReference>
<dbReference type="SUPFAM" id="SSF51905">
    <property type="entry name" value="FAD/NAD(P)-binding domain"/>
    <property type="match status" value="1"/>
</dbReference>
<reference evidence="2 3" key="1">
    <citation type="submission" date="2020-03" db="EMBL/GenBank/DDBJ databases">
        <authorList>
            <person name="Kim M.K."/>
        </authorList>
    </citation>
    <scope>NUCLEOTIDE SEQUENCE [LARGE SCALE GENOMIC DNA]</scope>
    <source>
        <strain evidence="2 3">BT328</strain>
    </source>
</reference>